<dbReference type="RefSeq" id="WP_101029059.1">
    <property type="nucleotide sequence ID" value="NZ_CABMMZ010000046.1"/>
</dbReference>
<protein>
    <submittedName>
        <fullName evidence="2">Putative PBSX repressor</fullName>
    </submittedName>
</protein>
<dbReference type="Pfam" id="PF01381">
    <property type="entry name" value="HTH_3"/>
    <property type="match status" value="1"/>
</dbReference>
<dbReference type="CDD" id="cd00093">
    <property type="entry name" value="HTH_XRE"/>
    <property type="match status" value="1"/>
</dbReference>
<organism evidence="2 3">
    <name type="scientific">Ruminococcus bromii</name>
    <dbReference type="NCBI Taxonomy" id="40518"/>
    <lineage>
        <taxon>Bacteria</taxon>
        <taxon>Bacillati</taxon>
        <taxon>Bacillota</taxon>
        <taxon>Clostridia</taxon>
        <taxon>Eubacteriales</taxon>
        <taxon>Oscillospiraceae</taxon>
        <taxon>Ruminococcus</taxon>
    </lineage>
</organism>
<dbReference type="AlphaFoldDB" id="A0A2N0UUB4"/>
<accession>A0A2N0UUB4</accession>
<dbReference type="GO" id="GO:0003677">
    <property type="term" value="F:DNA binding"/>
    <property type="evidence" value="ECO:0007669"/>
    <property type="project" value="UniProtKB-KW"/>
</dbReference>
<evidence type="ECO:0000256" key="1">
    <source>
        <dbReference type="ARBA" id="ARBA00023125"/>
    </source>
</evidence>
<dbReference type="InterPro" id="IPR010982">
    <property type="entry name" value="Lambda_DNA-bd_dom_sf"/>
</dbReference>
<dbReference type="Proteomes" id="UP000233425">
    <property type="component" value="Unassembled WGS sequence"/>
</dbReference>
<keyword evidence="1" id="KW-0238">DNA-binding</keyword>
<keyword evidence="3" id="KW-1185">Reference proteome</keyword>
<evidence type="ECO:0000313" key="3">
    <source>
        <dbReference type="Proteomes" id="UP000233425"/>
    </source>
</evidence>
<dbReference type="SUPFAM" id="SSF47413">
    <property type="entry name" value="lambda repressor-like DNA-binding domains"/>
    <property type="match status" value="1"/>
</dbReference>
<dbReference type="InterPro" id="IPR001387">
    <property type="entry name" value="Cro/C1-type_HTH"/>
</dbReference>
<dbReference type="SMART" id="SM00530">
    <property type="entry name" value="HTH_XRE"/>
    <property type="match status" value="1"/>
</dbReference>
<dbReference type="PANTHER" id="PTHR46558">
    <property type="entry name" value="TRACRIPTIONAL REGULATORY PROTEIN-RELATED-RELATED"/>
    <property type="match status" value="1"/>
</dbReference>
<dbReference type="PANTHER" id="PTHR46558:SF11">
    <property type="entry name" value="HTH-TYPE TRANSCRIPTIONAL REGULATOR XRE"/>
    <property type="match status" value="1"/>
</dbReference>
<dbReference type="Gene3D" id="1.10.260.40">
    <property type="entry name" value="lambda repressor-like DNA-binding domains"/>
    <property type="match status" value="1"/>
</dbReference>
<proteinExistence type="predicted"/>
<sequence length="222" mass="25366">MNKDFPRIITFLRKERGLSQKQVAGDMGISQALLSHYEKGIRECGLDFLVKTAEYYGVSTDYLLGRTVQRNFTADPFEAAEKEVVINTEKGSMINKINRSLLMNTTSVIYDLLAKIGNKHLTNAVSNYLMSAEYVIFRTIYNSEKNNSQTMFSLDKNRYRNLTDASMILDLEIINELIENDKLTLTLSPDVISVCFEKDAPSLFNLIQYSERNIKNVYAGKR</sequence>
<dbReference type="EMBL" id="NNSR01000046">
    <property type="protein sequence ID" value="PKD30600.1"/>
    <property type="molecule type" value="Genomic_DNA"/>
</dbReference>
<dbReference type="PROSITE" id="PS50943">
    <property type="entry name" value="HTH_CROC1"/>
    <property type="match status" value="1"/>
</dbReference>
<name>A0A2N0UUB4_9FIRM</name>
<reference evidence="2" key="1">
    <citation type="journal article" date="2018" name="Environ. Microbiol.">
        <title>Sporulation capability and amylosome conservation among diverse human colonic and rumen isolates of the keystone starch-degrader Ruminococcus bromii.</title>
        <authorList>
            <person name="Mukhopadhya I."/>
            <person name="Morais S."/>
            <person name="Laverde-Gomez J."/>
            <person name="Sheridan P.O."/>
            <person name="Walker A.W."/>
            <person name="Kelly W."/>
            <person name="Klieve A.V."/>
            <person name="Ouwerkerk D."/>
            <person name="Duncan S.H."/>
            <person name="Louis P."/>
            <person name="Koropatkin N."/>
            <person name="Cockburn D."/>
            <person name="Kibler R."/>
            <person name="Cooper P.J."/>
            <person name="Sandoval C."/>
            <person name="Crost E."/>
            <person name="Juge N."/>
            <person name="Bayer E.A."/>
            <person name="Flint H.J."/>
        </authorList>
    </citation>
    <scope>NUCLEOTIDE SEQUENCE [LARGE SCALE GENOMIC DNA]</scope>
    <source>
        <strain evidence="2">ATCC 27255</strain>
    </source>
</reference>
<comment type="caution">
    <text evidence="2">The sequence shown here is derived from an EMBL/GenBank/DDBJ whole genome shotgun (WGS) entry which is preliminary data.</text>
</comment>
<evidence type="ECO:0000313" key="2">
    <source>
        <dbReference type="EMBL" id="PKD30600.1"/>
    </source>
</evidence>
<gene>
    <name evidence="2" type="primary">xre_2</name>
    <name evidence="2" type="ORF">RBATCC27255_01047</name>
</gene>